<reference evidence="2 3" key="1">
    <citation type="submission" date="2019-10" db="EMBL/GenBank/DDBJ databases">
        <title>Streptomyces sp. strain GY16 isolated from leaves of Broussonetia papyrifera.</title>
        <authorList>
            <person name="Mo P."/>
        </authorList>
    </citation>
    <scope>NUCLEOTIDE SEQUENCE [LARGE SCALE GENOMIC DNA]</scope>
    <source>
        <strain evidence="2 3">GY16</strain>
    </source>
</reference>
<dbReference type="AlphaFoldDB" id="A0A5P8K6Z6"/>
<evidence type="ECO:0000256" key="1">
    <source>
        <dbReference type="SAM" id="Phobius"/>
    </source>
</evidence>
<dbReference type="RefSeq" id="WP_152169777.1">
    <property type="nucleotide sequence ID" value="NZ_CP045096.1"/>
</dbReference>
<dbReference type="EMBL" id="CP045096">
    <property type="protein sequence ID" value="QFQ98309.1"/>
    <property type="molecule type" value="Genomic_DNA"/>
</dbReference>
<sequence length="77" mass="8310">MLALLGVLLFFAAFFTLIIGLPNMRGPERPPLPWRILYGALLTALLVSAGLAFRADIARCRAEPKANGCGTSDMNHP</sequence>
<keyword evidence="1" id="KW-0472">Membrane</keyword>
<feature type="transmembrane region" description="Helical" evidence="1">
    <location>
        <begin position="36"/>
        <end position="55"/>
    </location>
</feature>
<dbReference type="KEGG" id="sphv:F9278_21335"/>
<keyword evidence="1" id="KW-0812">Transmembrane</keyword>
<gene>
    <name evidence="2" type="ORF">F9278_21335</name>
</gene>
<keyword evidence="3" id="KW-1185">Reference proteome</keyword>
<accession>A0A5P8K6Z6</accession>
<proteinExistence type="predicted"/>
<evidence type="ECO:0000313" key="2">
    <source>
        <dbReference type="EMBL" id="QFQ98309.1"/>
    </source>
</evidence>
<keyword evidence="1" id="KW-1133">Transmembrane helix</keyword>
<name>A0A5P8K6Z6_9ACTN</name>
<dbReference type="Proteomes" id="UP000327294">
    <property type="component" value="Chromosome"/>
</dbReference>
<evidence type="ECO:0000313" key="3">
    <source>
        <dbReference type="Proteomes" id="UP000327294"/>
    </source>
</evidence>
<protein>
    <submittedName>
        <fullName evidence="2">Uncharacterized protein</fullName>
    </submittedName>
</protein>
<organism evidence="2 3">
    <name type="scientific">Streptomyces phaeolivaceus</name>
    <dbReference type="NCBI Taxonomy" id="2653200"/>
    <lineage>
        <taxon>Bacteria</taxon>
        <taxon>Bacillati</taxon>
        <taxon>Actinomycetota</taxon>
        <taxon>Actinomycetes</taxon>
        <taxon>Kitasatosporales</taxon>
        <taxon>Streptomycetaceae</taxon>
        <taxon>Streptomyces</taxon>
    </lineage>
</organism>